<dbReference type="STRING" id="50376.A0A517L7C7"/>
<dbReference type="GO" id="GO:0016236">
    <property type="term" value="P:macroautophagy"/>
    <property type="evidence" value="ECO:0007669"/>
    <property type="project" value="TreeGrafter"/>
</dbReference>
<dbReference type="SMART" id="SM00299">
    <property type="entry name" value="CLH"/>
    <property type="match status" value="1"/>
</dbReference>
<dbReference type="InterPro" id="IPR011990">
    <property type="entry name" value="TPR-like_helical_dom_sf"/>
</dbReference>
<dbReference type="InterPro" id="IPR036322">
    <property type="entry name" value="WD40_repeat_dom_sf"/>
</dbReference>
<dbReference type="OrthoDB" id="244107at2759"/>
<dbReference type="InterPro" id="IPR000547">
    <property type="entry name" value="Clathrin_H-chain/VPS_repeat"/>
</dbReference>
<feature type="domain" description="Vps41 beta-propeller" evidence="5">
    <location>
        <begin position="175"/>
        <end position="307"/>
    </location>
</feature>
<dbReference type="Pfam" id="PF23556">
    <property type="entry name" value="TPR_Vps41"/>
    <property type="match status" value="1"/>
</dbReference>
<dbReference type="Gene3D" id="1.25.40.10">
    <property type="entry name" value="Tetratricopeptide repeat domain"/>
    <property type="match status" value="1"/>
</dbReference>
<name>A0A517L7C7_9PEZI</name>
<keyword evidence="2" id="KW-0653">Protein transport</keyword>
<dbReference type="SUPFAM" id="SSF50978">
    <property type="entry name" value="WD40 repeat-like"/>
    <property type="match status" value="1"/>
</dbReference>
<evidence type="ECO:0000259" key="5">
    <source>
        <dbReference type="Pfam" id="PF23411"/>
    </source>
</evidence>
<keyword evidence="7" id="KW-1185">Reference proteome</keyword>
<dbReference type="GO" id="GO:0009267">
    <property type="term" value="P:cellular response to starvation"/>
    <property type="evidence" value="ECO:0007669"/>
    <property type="project" value="TreeGrafter"/>
</dbReference>
<accession>A0A517L7C7</accession>
<feature type="compositionally biased region" description="Polar residues" evidence="4">
    <location>
        <begin position="363"/>
        <end position="373"/>
    </location>
</feature>
<feature type="compositionally biased region" description="Polar residues" evidence="4">
    <location>
        <begin position="12"/>
        <end position="35"/>
    </location>
</feature>
<dbReference type="InterPro" id="IPR057780">
    <property type="entry name" value="Beta-prop_Vps41"/>
</dbReference>
<dbReference type="GO" id="GO:0030897">
    <property type="term" value="C:HOPS complex"/>
    <property type="evidence" value="ECO:0007669"/>
    <property type="project" value="TreeGrafter"/>
</dbReference>
<evidence type="ECO:0000256" key="1">
    <source>
        <dbReference type="ARBA" id="ARBA00022448"/>
    </source>
</evidence>
<feature type="repeat" description="CHCR" evidence="3">
    <location>
        <begin position="922"/>
        <end position="1078"/>
    </location>
</feature>
<protein>
    <recommendedName>
        <fullName evidence="5">Vps41 beta-propeller domain-containing protein</fullName>
    </recommendedName>
</protein>
<gene>
    <name evidence="6" type="ORF">FKW77_005336</name>
</gene>
<proteinExistence type="predicted"/>
<dbReference type="GO" id="GO:0006623">
    <property type="term" value="P:protein targeting to vacuole"/>
    <property type="evidence" value="ECO:0007669"/>
    <property type="project" value="InterPro"/>
</dbReference>
<feature type="region of interest" description="Disordered" evidence="4">
    <location>
        <begin position="352"/>
        <end position="379"/>
    </location>
</feature>
<dbReference type="PANTHER" id="PTHR12616">
    <property type="entry name" value="VACUOLAR PROTEIN SORTING VPS41"/>
    <property type="match status" value="1"/>
</dbReference>
<evidence type="ECO:0000256" key="4">
    <source>
        <dbReference type="SAM" id="MobiDB-lite"/>
    </source>
</evidence>
<feature type="domain" description="Vps41 beta-propeller" evidence="5">
    <location>
        <begin position="386"/>
        <end position="515"/>
    </location>
</feature>
<dbReference type="PANTHER" id="PTHR12616:SF1">
    <property type="entry name" value="VACUOLAR PROTEIN SORTING-ASSOCIATED PROTEIN 41 HOMOLOG"/>
    <property type="match status" value="1"/>
</dbReference>
<feature type="region of interest" description="Disordered" evidence="4">
    <location>
        <begin position="1"/>
        <end position="53"/>
    </location>
</feature>
<dbReference type="Proteomes" id="UP000316270">
    <property type="component" value="Chromosome 6"/>
</dbReference>
<feature type="compositionally biased region" description="Acidic residues" evidence="4">
    <location>
        <begin position="36"/>
        <end position="49"/>
    </location>
</feature>
<dbReference type="GO" id="GO:0034058">
    <property type="term" value="P:endosomal vesicle fusion"/>
    <property type="evidence" value="ECO:0007669"/>
    <property type="project" value="TreeGrafter"/>
</dbReference>
<dbReference type="InterPro" id="IPR045111">
    <property type="entry name" value="Vps41/Vps8"/>
</dbReference>
<evidence type="ECO:0000256" key="3">
    <source>
        <dbReference type="PROSITE-ProRule" id="PRU01006"/>
    </source>
</evidence>
<feature type="compositionally biased region" description="Acidic residues" evidence="4">
    <location>
        <begin position="1"/>
        <end position="10"/>
    </location>
</feature>
<feature type="compositionally biased region" description="Polar residues" evidence="4">
    <location>
        <begin position="140"/>
        <end position="151"/>
    </location>
</feature>
<evidence type="ECO:0000256" key="2">
    <source>
        <dbReference type="ARBA" id="ARBA00022927"/>
    </source>
</evidence>
<dbReference type="EMBL" id="CP042190">
    <property type="protein sequence ID" value="QDS71538.1"/>
    <property type="molecule type" value="Genomic_DNA"/>
</dbReference>
<dbReference type="Pfam" id="PF23411">
    <property type="entry name" value="Beta-prop_Vps41"/>
    <property type="match status" value="2"/>
</dbReference>
<evidence type="ECO:0000313" key="6">
    <source>
        <dbReference type="EMBL" id="QDS71538.1"/>
    </source>
</evidence>
<dbReference type="InterPro" id="IPR015943">
    <property type="entry name" value="WD40/YVTN_repeat-like_dom_sf"/>
</dbReference>
<organism evidence="6 7">
    <name type="scientific">Venturia effusa</name>
    <dbReference type="NCBI Taxonomy" id="50376"/>
    <lineage>
        <taxon>Eukaryota</taxon>
        <taxon>Fungi</taxon>
        <taxon>Dikarya</taxon>
        <taxon>Ascomycota</taxon>
        <taxon>Pezizomycotina</taxon>
        <taxon>Dothideomycetes</taxon>
        <taxon>Pleosporomycetidae</taxon>
        <taxon>Venturiales</taxon>
        <taxon>Venturiaceae</taxon>
        <taxon>Venturia</taxon>
    </lineage>
</organism>
<keyword evidence="1" id="KW-0813">Transport</keyword>
<dbReference type="Gene3D" id="2.130.10.10">
    <property type="entry name" value="YVTN repeat-like/Quinoprotein amine dehydrogenase"/>
    <property type="match status" value="1"/>
</dbReference>
<reference evidence="6 7" key="1">
    <citation type="submission" date="2019-07" db="EMBL/GenBank/DDBJ databases">
        <title>Finished genome of Venturia effusa.</title>
        <authorList>
            <person name="Young C.A."/>
            <person name="Cox M.P."/>
            <person name="Ganley A.R.D."/>
            <person name="David W.J."/>
        </authorList>
    </citation>
    <scope>NUCLEOTIDE SEQUENCE [LARGE SCALE GENOMIC DNA]</scope>
    <source>
        <strain evidence="7">albino</strain>
    </source>
</reference>
<feature type="region of interest" description="Disordered" evidence="4">
    <location>
        <begin position="117"/>
        <end position="169"/>
    </location>
</feature>
<evidence type="ECO:0000313" key="7">
    <source>
        <dbReference type="Proteomes" id="UP000316270"/>
    </source>
</evidence>
<sequence length="1305" mass="143190">MATASDEDQDGNLASSPTNTIKAPSTPSRPQSASIDTDEDDEDEDEGQDEEPKLKYSRLTGSLGAVYRAGDSSSAFLVAGDKMIIGTHNGNVNILTIPSFQPLRVYHAHSASVTAVSVSPFPPPWPSTRSEAASRVSLDMPTSSPAKSPSIRSGAPASPRTPQRPQYQVPATPSNSIYIATASLDGHVCVQSLVDQKDVMLRNFARPVQAVALSPEYKNDRNYLSGGLAGNLILTNGGKSGVSANANTTSAAAAASGWLSSIGIGANTGRDTVIHSGEGSISAIKWSLSGKFVAWVNEQGIKIMRSDIRLDSEDGDYAWKRIAHVDRPYRAQWEEMAGVWKARVEWINESSLETDEEDVPHSNGAQSSASASDTLRLARNGRSNRKKAEKLVVGWGDSAWVLQVTPETTLKSGERVGGSATIVHHLLFDDCIISGLSLYTPSLLLVLAYRTRDDNNDPIPSAVKTTPRRGVHQRQTGLSPELRLINAVTKEEIDVDTLTMSRFEGLSAADYHLGTLYVPAAPETGVVQRGTLAALGDGLWDVSFGGAARIFTSSGASIRGSANSGGDMAVPGSVSGGKDLIATRRHSDAHPTASTPGLKIFIQSPFDCVLAVKRDLSDHLTWLLDHQEYKEAWELVDEHPEVVTVSLDTASLSDSRSTTSTPMKDRRESLVDFFADDSGSTTTISASKQYNSALEKERRRIGELWLQQLFTAQDWRAAGRVAGRVLDTSPRWQHWILEFAKVGRIDEITPYVPSKPLQPPIESYVYELVLGHYIGRDSSRVKELLDAWDTDLFSIGVITSALEDKLARGEVSEETVEGGEQGRDWRILVDSLARLYQADQRPQDALRCYIRLQHADAAMQLIREHHLLSAISDDLPGFLMLRITKEQLQNATLGELEEASVEAVHLLVDEAYQGTVRPHVVVEQLDNHGPTLQPFLFFYLRALWKGQGTDAESESETKLKKRQRMETEGRALLEDNSFGDLAVSLFAEYDRPLLMEFLRQSRSYAFEKASAICEHRQYWPELVYILSQTGETKRALSLIINTLGDVSLAINFAKEQDDKDLWNDLLDYSMDKPRFIKGLLEEVGTTLDPITLVRRIPEGLEIEGLKEGIGKMVREYEIQASISDGVAKVLRGEVAVRMEALRKGRARGVKFEVIHEPEGKKAGVEVFVEPVVKPLVDGTDTYLAPPDEEIMAPRQHEGEVKPGHCAGCRKLFVQDERESLIGFACGHIYHLSCLLDAITDPDTIAAAERLKKQLRTDEALEDAGFTRSVGAKVAHAHVLRSIVGEGCKVCTHDDEEEDTSDTAKR</sequence>
<feature type="compositionally biased region" description="Polar residues" evidence="4">
    <location>
        <begin position="160"/>
        <end position="169"/>
    </location>
</feature>
<dbReference type="GO" id="GO:0005770">
    <property type="term" value="C:late endosome"/>
    <property type="evidence" value="ECO:0007669"/>
    <property type="project" value="TreeGrafter"/>
</dbReference>
<dbReference type="PROSITE" id="PS50236">
    <property type="entry name" value="CHCR"/>
    <property type="match status" value="1"/>
</dbReference>